<dbReference type="Gene3D" id="3.40.50.1000">
    <property type="entry name" value="HAD superfamily/HAD-like"/>
    <property type="match status" value="1"/>
</dbReference>
<dbReference type="SFLD" id="SFLDS00003">
    <property type="entry name" value="Haloacid_Dehalogenase"/>
    <property type="match status" value="1"/>
</dbReference>
<dbReference type="NCBIfam" id="TIGR01509">
    <property type="entry name" value="HAD-SF-IA-v3"/>
    <property type="match status" value="1"/>
</dbReference>
<proteinExistence type="predicted"/>
<dbReference type="InterPro" id="IPR023214">
    <property type="entry name" value="HAD_sf"/>
</dbReference>
<comment type="caution">
    <text evidence="1">The sequence shown here is derived from an EMBL/GenBank/DDBJ whole genome shotgun (WGS) entry which is preliminary data.</text>
</comment>
<dbReference type="AlphaFoldDB" id="A0A8J3X819"/>
<gene>
    <name evidence="1" type="ORF">Pmi06nite_39260</name>
</gene>
<dbReference type="Proteomes" id="UP000650628">
    <property type="component" value="Unassembled WGS sequence"/>
</dbReference>
<dbReference type="PRINTS" id="PR00413">
    <property type="entry name" value="HADHALOGNASE"/>
</dbReference>
<dbReference type="InterPro" id="IPR006439">
    <property type="entry name" value="HAD-SF_hydro_IA"/>
</dbReference>
<evidence type="ECO:0000313" key="2">
    <source>
        <dbReference type="Proteomes" id="UP000650628"/>
    </source>
</evidence>
<dbReference type="RefSeq" id="WP_239114021.1">
    <property type="nucleotide sequence ID" value="NZ_BOOO01000019.1"/>
</dbReference>
<dbReference type="SUPFAM" id="SSF56784">
    <property type="entry name" value="HAD-like"/>
    <property type="match status" value="1"/>
</dbReference>
<organism evidence="1 2">
    <name type="scientific">Planotetraspora mira</name>
    <dbReference type="NCBI Taxonomy" id="58121"/>
    <lineage>
        <taxon>Bacteria</taxon>
        <taxon>Bacillati</taxon>
        <taxon>Actinomycetota</taxon>
        <taxon>Actinomycetes</taxon>
        <taxon>Streptosporangiales</taxon>
        <taxon>Streptosporangiaceae</taxon>
        <taxon>Planotetraspora</taxon>
    </lineage>
</organism>
<protein>
    <submittedName>
        <fullName evidence="1">Haloacid dehalogenase</fullName>
    </submittedName>
</protein>
<sequence>MRHFDAVLCDLDGVLRIYDPDGLALERDFGLEAGTVTSVAFAPDLVNRALTGHITDEEWQAAIRDRLTALCGSAEGAARLVRAFVEAPHRVDAPVLDLLTRVRERVPVVLVTNATTRLERDLARVGLLDAVDAIVNSSAVGVAKPDRRIYEIAAARAGASTGRCLFIDDHADNVRVSEELGMTGVLYRGPRDLREALAPLLNGGTAS</sequence>
<reference evidence="1 2" key="1">
    <citation type="submission" date="2021-01" db="EMBL/GenBank/DDBJ databases">
        <title>Whole genome shotgun sequence of Planotetraspora mira NBRC 15435.</title>
        <authorList>
            <person name="Komaki H."/>
            <person name="Tamura T."/>
        </authorList>
    </citation>
    <scope>NUCLEOTIDE SEQUENCE [LARGE SCALE GENOMIC DNA]</scope>
    <source>
        <strain evidence="1 2">NBRC 15435</strain>
    </source>
</reference>
<keyword evidence="2" id="KW-1185">Reference proteome</keyword>
<evidence type="ECO:0000313" key="1">
    <source>
        <dbReference type="EMBL" id="GII30484.1"/>
    </source>
</evidence>
<dbReference type="SFLD" id="SFLDG01129">
    <property type="entry name" value="C1.5:_HAD__Beta-PGM__Phosphata"/>
    <property type="match status" value="1"/>
</dbReference>
<dbReference type="PANTHER" id="PTHR43611:SF3">
    <property type="entry name" value="FLAVIN MONONUCLEOTIDE HYDROLASE 1, CHLOROPLATIC"/>
    <property type="match status" value="1"/>
</dbReference>
<name>A0A8J3X819_9ACTN</name>
<dbReference type="EMBL" id="BOOO01000019">
    <property type="protein sequence ID" value="GII30484.1"/>
    <property type="molecule type" value="Genomic_DNA"/>
</dbReference>
<dbReference type="PANTHER" id="PTHR43611">
    <property type="entry name" value="ALPHA-D-GLUCOSE 1-PHOSPHATE PHOSPHATASE"/>
    <property type="match status" value="1"/>
</dbReference>
<dbReference type="Pfam" id="PF00702">
    <property type="entry name" value="Hydrolase"/>
    <property type="match status" value="1"/>
</dbReference>
<accession>A0A8J3X819</accession>
<dbReference type="InterPro" id="IPR036412">
    <property type="entry name" value="HAD-like_sf"/>
</dbReference>